<evidence type="ECO:0000256" key="2">
    <source>
        <dbReference type="SAM" id="Phobius"/>
    </source>
</evidence>
<keyword evidence="4" id="KW-1185">Reference proteome</keyword>
<comment type="caution">
    <text evidence="3">The sequence shown here is derived from an EMBL/GenBank/DDBJ whole genome shotgun (WGS) entry which is preliminary data.</text>
</comment>
<reference evidence="3" key="1">
    <citation type="submission" date="2023-06" db="EMBL/GenBank/DDBJ databases">
        <title>Survivors Of The Sea: Transcriptome response of Skeletonema marinoi to long-term dormancy.</title>
        <authorList>
            <person name="Pinder M.I.M."/>
            <person name="Kourtchenko O."/>
            <person name="Robertson E.K."/>
            <person name="Larsson T."/>
            <person name="Maumus F."/>
            <person name="Osuna-Cruz C.M."/>
            <person name="Vancaester E."/>
            <person name="Stenow R."/>
            <person name="Vandepoele K."/>
            <person name="Ploug H."/>
            <person name="Bruchert V."/>
            <person name="Godhe A."/>
            <person name="Topel M."/>
        </authorList>
    </citation>
    <scope>NUCLEOTIDE SEQUENCE</scope>
    <source>
        <strain evidence="3">R05AC</strain>
    </source>
</reference>
<sequence>MNRQTKRTDTDTKSLGLGSSGKCSTGTGTAAFTFTKKHFGFLFLLLPLVVIGVLIPAYITLKHGRSISNPTSIHLKPPSKSESSEQYLYYFSYAGWSNQLIGLYRAAQLASSTNRTLIVPPILSHHTANDMGNARGGNTRLRCGPDHLDMVKLDAKECLKSPDESSHVKFSEIINMAKLSEAINVPFTDLCEFVKEKPALVKRYFHQMEQMKPEQRTIDLGGTCTLDHRRSYADMVEHFESIFANDAVAIIPSAFILGNENSETKNFKQNVFRYPPSSNLSEFIRILRDRLPTNYIGVHLRYRDDAEYSEYDEYRFKCSENKTEVLDMIRRGHLAMIEKNEATANSTPSVFFASSSQEALSCYKQFLSDVGVQAFSLNDLLGQEKNSTRKFLSAIKASKSTIYLTLDQILVSLGQQVVLLSKRTGHERNIPSSFQTVTKTRHEHLNNSSSLY</sequence>
<dbReference type="EMBL" id="JATAAI010000003">
    <property type="protein sequence ID" value="KAK1746820.1"/>
    <property type="molecule type" value="Genomic_DNA"/>
</dbReference>
<gene>
    <name evidence="3" type="ORF">QTG54_002164</name>
</gene>
<feature type="transmembrane region" description="Helical" evidence="2">
    <location>
        <begin position="39"/>
        <end position="59"/>
    </location>
</feature>
<organism evidence="3 4">
    <name type="scientific">Skeletonema marinoi</name>
    <dbReference type="NCBI Taxonomy" id="267567"/>
    <lineage>
        <taxon>Eukaryota</taxon>
        <taxon>Sar</taxon>
        <taxon>Stramenopiles</taxon>
        <taxon>Ochrophyta</taxon>
        <taxon>Bacillariophyta</taxon>
        <taxon>Coscinodiscophyceae</taxon>
        <taxon>Thalassiosirophycidae</taxon>
        <taxon>Thalassiosirales</taxon>
        <taxon>Skeletonemataceae</taxon>
        <taxon>Skeletonema</taxon>
        <taxon>Skeletonema marinoi-dohrnii complex</taxon>
    </lineage>
</organism>
<dbReference type="PANTHER" id="PTHR36050:SF1">
    <property type="entry name" value="O-FUCOSYLTRANSFERASE 30"/>
    <property type="match status" value="1"/>
</dbReference>
<dbReference type="AlphaFoldDB" id="A0AAD9DIB3"/>
<evidence type="ECO:0000313" key="3">
    <source>
        <dbReference type="EMBL" id="KAK1746820.1"/>
    </source>
</evidence>
<dbReference type="PANTHER" id="PTHR36050">
    <property type="entry name" value="O-FUCOSYLTRANSFERASE 30"/>
    <property type="match status" value="1"/>
</dbReference>
<keyword evidence="2" id="KW-0472">Membrane</keyword>
<evidence type="ECO:0000313" key="4">
    <source>
        <dbReference type="Proteomes" id="UP001224775"/>
    </source>
</evidence>
<feature type="region of interest" description="Disordered" evidence="1">
    <location>
        <begin position="1"/>
        <end position="22"/>
    </location>
</feature>
<name>A0AAD9DIB3_9STRA</name>
<proteinExistence type="predicted"/>
<keyword evidence="2" id="KW-0812">Transmembrane</keyword>
<evidence type="ECO:0008006" key="5">
    <source>
        <dbReference type="Google" id="ProtNLM"/>
    </source>
</evidence>
<evidence type="ECO:0000256" key="1">
    <source>
        <dbReference type="SAM" id="MobiDB-lite"/>
    </source>
</evidence>
<keyword evidence="2" id="KW-1133">Transmembrane helix</keyword>
<dbReference type="Proteomes" id="UP001224775">
    <property type="component" value="Unassembled WGS sequence"/>
</dbReference>
<accession>A0AAD9DIB3</accession>
<feature type="compositionally biased region" description="Basic and acidic residues" evidence="1">
    <location>
        <begin position="1"/>
        <end position="12"/>
    </location>
</feature>
<protein>
    <recommendedName>
        <fullName evidence="5">O-fucosyltransferase family protein</fullName>
    </recommendedName>
</protein>
<feature type="compositionally biased region" description="Low complexity" evidence="1">
    <location>
        <begin position="13"/>
        <end position="22"/>
    </location>
</feature>